<organism evidence="1">
    <name type="scientific">Anguilla anguilla</name>
    <name type="common">European freshwater eel</name>
    <name type="synonym">Muraena anguilla</name>
    <dbReference type="NCBI Taxonomy" id="7936"/>
    <lineage>
        <taxon>Eukaryota</taxon>
        <taxon>Metazoa</taxon>
        <taxon>Chordata</taxon>
        <taxon>Craniata</taxon>
        <taxon>Vertebrata</taxon>
        <taxon>Euteleostomi</taxon>
        <taxon>Actinopterygii</taxon>
        <taxon>Neopterygii</taxon>
        <taxon>Teleostei</taxon>
        <taxon>Anguilliformes</taxon>
        <taxon>Anguillidae</taxon>
        <taxon>Anguilla</taxon>
    </lineage>
</organism>
<dbReference type="EMBL" id="GBXM01057529">
    <property type="protein sequence ID" value="JAH51048.1"/>
    <property type="molecule type" value="Transcribed_RNA"/>
</dbReference>
<name>A0A0E9TE84_ANGAN</name>
<protein>
    <submittedName>
        <fullName evidence="1">Uncharacterized protein</fullName>
    </submittedName>
</protein>
<reference evidence="1" key="2">
    <citation type="journal article" date="2015" name="Fish Shellfish Immunol.">
        <title>Early steps in the European eel (Anguilla anguilla)-Vibrio vulnificus interaction in the gills: Role of the RtxA13 toxin.</title>
        <authorList>
            <person name="Callol A."/>
            <person name="Pajuelo D."/>
            <person name="Ebbesson L."/>
            <person name="Teles M."/>
            <person name="MacKenzie S."/>
            <person name="Amaro C."/>
        </authorList>
    </citation>
    <scope>NUCLEOTIDE SEQUENCE</scope>
</reference>
<sequence>MYGPLGVNDCLSLPLVYLNARYCTGCPEINRFGSLCKNCTFLPWKVVFLKLNY</sequence>
<accession>A0A0E9TE84</accession>
<dbReference type="AlphaFoldDB" id="A0A0E9TE84"/>
<evidence type="ECO:0000313" key="1">
    <source>
        <dbReference type="EMBL" id="JAH51048.1"/>
    </source>
</evidence>
<proteinExistence type="predicted"/>
<reference evidence="1" key="1">
    <citation type="submission" date="2014-11" db="EMBL/GenBank/DDBJ databases">
        <authorList>
            <person name="Amaro Gonzalez C."/>
        </authorList>
    </citation>
    <scope>NUCLEOTIDE SEQUENCE</scope>
</reference>